<evidence type="ECO:0000313" key="2">
    <source>
        <dbReference type="EMBL" id="GLG05473.1"/>
    </source>
</evidence>
<sequence length="133" mass="15126">MKPFLKHEKGVNIIKLEYVVDGLVWGVIVITVLCLSVKIKKKWIDDNTRLRKQSIEKLYSIKSMGEGLEKLLNALYIPNALFIVQQLAEQRKGIILNIVVAVCIGMLLILVHAKIAKCEKLIRKKENSLGYVK</sequence>
<comment type="caution">
    <text evidence="2">The sequence shown here is derived from an EMBL/GenBank/DDBJ whole genome shotgun (WGS) entry which is preliminary data.</text>
</comment>
<proteinExistence type="predicted"/>
<accession>A0A9W6C981</accession>
<feature type="transmembrane region" description="Helical" evidence="1">
    <location>
        <begin position="94"/>
        <end position="115"/>
    </location>
</feature>
<evidence type="ECO:0000313" key="3">
    <source>
        <dbReference type="Proteomes" id="UP001145145"/>
    </source>
</evidence>
<organism evidence="2 3">
    <name type="scientific">Sellimonas catena</name>
    <dbReference type="NCBI Taxonomy" id="2994035"/>
    <lineage>
        <taxon>Bacteria</taxon>
        <taxon>Bacillati</taxon>
        <taxon>Bacillota</taxon>
        <taxon>Clostridia</taxon>
        <taxon>Lachnospirales</taxon>
        <taxon>Lachnospiraceae</taxon>
        <taxon>Sellimonas</taxon>
    </lineage>
</organism>
<keyword evidence="1" id="KW-0812">Transmembrane</keyword>
<dbReference type="Proteomes" id="UP001145145">
    <property type="component" value="Unassembled WGS sequence"/>
</dbReference>
<keyword evidence="1" id="KW-1133">Transmembrane helix</keyword>
<dbReference type="AlphaFoldDB" id="A0A9W6C981"/>
<dbReference type="EMBL" id="BSBO01000029">
    <property type="protein sequence ID" value="GLG05473.1"/>
    <property type="molecule type" value="Genomic_DNA"/>
</dbReference>
<name>A0A9W6C981_9FIRM</name>
<reference evidence="2 3" key="1">
    <citation type="journal article" date="2023" name="Int. J. Syst. Evol. Microbiol.">
        <title>Sellimonas catena sp. nov., isolated from human faeces.</title>
        <authorList>
            <person name="Hisatomi A."/>
            <person name="Ohkuma M."/>
            <person name="Sakamoto M."/>
        </authorList>
    </citation>
    <scope>NUCLEOTIDE SEQUENCE [LARGE SCALE GENOMIC DNA]</scope>
    <source>
        <strain evidence="2 3">12EGH17</strain>
    </source>
</reference>
<feature type="transmembrane region" description="Helical" evidence="1">
    <location>
        <begin position="22"/>
        <end position="39"/>
    </location>
</feature>
<keyword evidence="3" id="KW-1185">Reference proteome</keyword>
<gene>
    <name evidence="2" type="ORF">Selli1_26470</name>
</gene>
<protein>
    <submittedName>
        <fullName evidence="2">Uncharacterized protein</fullName>
    </submittedName>
</protein>
<feature type="transmembrane region" description="Helical" evidence="1">
    <location>
        <begin position="71"/>
        <end position="88"/>
    </location>
</feature>
<evidence type="ECO:0000256" key="1">
    <source>
        <dbReference type="SAM" id="Phobius"/>
    </source>
</evidence>
<keyword evidence="1" id="KW-0472">Membrane</keyword>